<dbReference type="GO" id="GO:0016491">
    <property type="term" value="F:oxidoreductase activity"/>
    <property type="evidence" value="ECO:0007669"/>
    <property type="project" value="UniProtKB-ARBA"/>
</dbReference>
<proteinExistence type="predicted"/>
<evidence type="ECO:0000313" key="2">
    <source>
        <dbReference type="EMBL" id="KAJ3505414.1"/>
    </source>
</evidence>
<protein>
    <recommendedName>
        <fullName evidence="1">Plastocyanin-like domain-containing protein</fullName>
    </recommendedName>
</protein>
<gene>
    <name evidence="2" type="ORF">NLJ89_g7429</name>
</gene>
<sequence>MTRTFATSQSTWLGEFRDERYNPGQEYGERYTAANEPASPHLVLVGHPTRLIHLGAILIPELQSRFTPFLEIEVSAADGDAASEYQLSHELAGTFHAPPTDDADIFGLINGGGRYFGCTVYFAVMTHFCLVSISSYPNFTFPIDNYTATIVAANGIETEYTEVDSCQLYAGQC</sequence>
<dbReference type="Pfam" id="PF00394">
    <property type="entry name" value="Cu-oxidase"/>
    <property type="match status" value="1"/>
</dbReference>
<dbReference type="InterPro" id="IPR001117">
    <property type="entry name" value="Cu-oxidase_2nd"/>
</dbReference>
<dbReference type="Gene3D" id="2.60.40.420">
    <property type="entry name" value="Cupredoxins - blue copper proteins"/>
    <property type="match status" value="1"/>
</dbReference>
<reference evidence="2" key="1">
    <citation type="submission" date="2022-07" db="EMBL/GenBank/DDBJ databases">
        <title>Genome Sequence of Agrocybe chaxingu.</title>
        <authorList>
            <person name="Buettner E."/>
        </authorList>
    </citation>
    <scope>NUCLEOTIDE SEQUENCE</scope>
    <source>
        <strain evidence="2">MP-N11</strain>
    </source>
</reference>
<dbReference type="Proteomes" id="UP001148786">
    <property type="component" value="Unassembled WGS sequence"/>
</dbReference>
<name>A0A9W8K4H4_9AGAR</name>
<feature type="domain" description="Plastocyanin-like" evidence="1">
    <location>
        <begin position="107"/>
        <end position="173"/>
    </location>
</feature>
<evidence type="ECO:0000259" key="1">
    <source>
        <dbReference type="Pfam" id="PF00394"/>
    </source>
</evidence>
<dbReference type="EMBL" id="JANKHO010000886">
    <property type="protein sequence ID" value="KAJ3505414.1"/>
    <property type="molecule type" value="Genomic_DNA"/>
</dbReference>
<accession>A0A9W8K4H4</accession>
<comment type="caution">
    <text evidence="2">The sequence shown here is derived from an EMBL/GenBank/DDBJ whole genome shotgun (WGS) entry which is preliminary data.</text>
</comment>
<dbReference type="InterPro" id="IPR008972">
    <property type="entry name" value="Cupredoxin"/>
</dbReference>
<dbReference type="AlphaFoldDB" id="A0A9W8K4H4"/>
<organism evidence="2 3">
    <name type="scientific">Agrocybe chaxingu</name>
    <dbReference type="NCBI Taxonomy" id="84603"/>
    <lineage>
        <taxon>Eukaryota</taxon>
        <taxon>Fungi</taxon>
        <taxon>Dikarya</taxon>
        <taxon>Basidiomycota</taxon>
        <taxon>Agaricomycotina</taxon>
        <taxon>Agaricomycetes</taxon>
        <taxon>Agaricomycetidae</taxon>
        <taxon>Agaricales</taxon>
        <taxon>Agaricineae</taxon>
        <taxon>Strophariaceae</taxon>
        <taxon>Agrocybe</taxon>
    </lineage>
</organism>
<keyword evidence="3" id="KW-1185">Reference proteome</keyword>
<evidence type="ECO:0000313" key="3">
    <source>
        <dbReference type="Proteomes" id="UP001148786"/>
    </source>
</evidence>
<dbReference type="SUPFAM" id="SSF49503">
    <property type="entry name" value="Cupredoxins"/>
    <property type="match status" value="1"/>
</dbReference>